<dbReference type="Proteomes" id="UP000587527">
    <property type="component" value="Unassembled WGS sequence"/>
</dbReference>
<dbReference type="AlphaFoldDB" id="A0A841BHG9"/>
<keyword evidence="1" id="KW-1133">Transmembrane helix</keyword>
<reference evidence="2 3" key="1">
    <citation type="submission" date="2020-08" db="EMBL/GenBank/DDBJ databases">
        <title>Sequencing the genomes of 1000 actinobacteria strains.</title>
        <authorList>
            <person name="Klenk H.-P."/>
        </authorList>
    </citation>
    <scope>NUCLEOTIDE SEQUENCE [LARGE SCALE GENOMIC DNA]</scope>
    <source>
        <strain evidence="2 3">DSM 45362</strain>
    </source>
</reference>
<evidence type="ECO:0000256" key="1">
    <source>
        <dbReference type="SAM" id="Phobius"/>
    </source>
</evidence>
<feature type="transmembrane region" description="Helical" evidence="1">
    <location>
        <begin position="37"/>
        <end position="55"/>
    </location>
</feature>
<evidence type="ECO:0000313" key="2">
    <source>
        <dbReference type="EMBL" id="MBB5867734.1"/>
    </source>
</evidence>
<keyword evidence="1" id="KW-0472">Membrane</keyword>
<dbReference type="InterPro" id="IPR011042">
    <property type="entry name" value="6-blade_b-propeller_TolB-like"/>
</dbReference>
<dbReference type="RefSeq" id="WP_184832844.1">
    <property type="nucleotide sequence ID" value="NZ_JACHMN010000001.1"/>
</dbReference>
<dbReference type="Gene3D" id="2.120.10.30">
    <property type="entry name" value="TolB, C-terminal domain"/>
    <property type="match status" value="1"/>
</dbReference>
<keyword evidence="1" id="KW-0812">Transmembrane</keyword>
<dbReference type="EMBL" id="JACHMN010000001">
    <property type="protein sequence ID" value="MBB5867734.1"/>
    <property type="molecule type" value="Genomic_DNA"/>
</dbReference>
<comment type="caution">
    <text evidence="2">The sequence shown here is derived from an EMBL/GenBank/DDBJ whole genome shotgun (WGS) entry which is preliminary data.</text>
</comment>
<gene>
    <name evidence="2" type="ORF">F4553_001113</name>
</gene>
<sequence>MTGRLGDVFAEIGAAAPGVRISDDLWRRGRRRRRRRIGAAAASLILLAALVWLPFQRREPHQPAGDGKPVLPTAVANPHLWQTRFADSANGPAKLVFFSDNSLNLEPVAVVVGRDDSYRLIYKNPGEELGYLSPDGRYLLRRSLLDLSTGQTRELSRPLPFGRWVWSADNRFALVVYDNDDDVISYGPNNEQINNPAKPDDIGLLDVATGEVRILRTEDADQWRGSISPDGTRVAVTVGRETGPQRILILNTATGAIERALQLTDQQMLAGDAAWSPDGKSLVLLRIEQGCLWWLCGEGEAAAVRWHLQFFDPATGAVTDERTTGRTGLPEELLGWRDGAPVLVINTPEVEDCRIVEVAGAELRRLPLDTDGRGCPIIPRDLLEHAALGGPAIKPSFLSPVMLMPPMLMVLLTVGVVIRRRRWPTADPPPPAGHTEAD</sequence>
<evidence type="ECO:0000313" key="3">
    <source>
        <dbReference type="Proteomes" id="UP000587527"/>
    </source>
</evidence>
<keyword evidence="3" id="KW-1185">Reference proteome</keyword>
<protein>
    <recommendedName>
        <fullName evidence="4">WD40 repeat domain-containing protein</fullName>
    </recommendedName>
</protein>
<accession>A0A841BHG9</accession>
<proteinExistence type="predicted"/>
<name>A0A841BHG9_9ACTN</name>
<organism evidence="2 3">
    <name type="scientific">Allocatelliglobosispora scoriae</name>
    <dbReference type="NCBI Taxonomy" id="643052"/>
    <lineage>
        <taxon>Bacteria</taxon>
        <taxon>Bacillati</taxon>
        <taxon>Actinomycetota</taxon>
        <taxon>Actinomycetes</taxon>
        <taxon>Micromonosporales</taxon>
        <taxon>Micromonosporaceae</taxon>
        <taxon>Allocatelliglobosispora</taxon>
    </lineage>
</organism>
<feature type="transmembrane region" description="Helical" evidence="1">
    <location>
        <begin position="397"/>
        <end position="418"/>
    </location>
</feature>
<dbReference type="SUPFAM" id="SSF82171">
    <property type="entry name" value="DPP6 N-terminal domain-like"/>
    <property type="match status" value="1"/>
</dbReference>
<evidence type="ECO:0008006" key="4">
    <source>
        <dbReference type="Google" id="ProtNLM"/>
    </source>
</evidence>